<organism evidence="6 7">
    <name type="scientific">Shouchella lonarensis</name>
    <dbReference type="NCBI Taxonomy" id="1464122"/>
    <lineage>
        <taxon>Bacteria</taxon>
        <taxon>Bacillati</taxon>
        <taxon>Bacillota</taxon>
        <taxon>Bacilli</taxon>
        <taxon>Bacillales</taxon>
        <taxon>Bacillaceae</taxon>
        <taxon>Shouchella</taxon>
    </lineage>
</organism>
<dbReference type="Gene3D" id="3.20.20.80">
    <property type="entry name" value="Glycosidases"/>
    <property type="match status" value="1"/>
</dbReference>
<keyword evidence="2" id="KW-0378">Hydrolase</keyword>
<dbReference type="RefSeq" id="WP_090776454.1">
    <property type="nucleotide sequence ID" value="NZ_FMYM01000011.1"/>
</dbReference>
<proteinExistence type="inferred from homology"/>
<comment type="similarity">
    <text evidence="1 5">Belongs to the glycosyl hydrolase 1 family.</text>
</comment>
<dbReference type="Pfam" id="PF00232">
    <property type="entry name" value="Glyco_hydro_1"/>
    <property type="match status" value="1"/>
</dbReference>
<evidence type="ECO:0000256" key="5">
    <source>
        <dbReference type="RuleBase" id="RU003690"/>
    </source>
</evidence>
<keyword evidence="7" id="KW-1185">Reference proteome</keyword>
<dbReference type="InterPro" id="IPR001360">
    <property type="entry name" value="Glyco_hydro_1"/>
</dbReference>
<dbReference type="Proteomes" id="UP000242662">
    <property type="component" value="Unassembled WGS sequence"/>
</dbReference>
<keyword evidence="3" id="KW-0326">Glycosidase</keyword>
<dbReference type="AlphaFoldDB" id="A0A1G6N119"/>
<protein>
    <submittedName>
        <fullName evidence="6">6-phospho-beta-glucosidase</fullName>
    </submittedName>
</protein>
<evidence type="ECO:0000313" key="7">
    <source>
        <dbReference type="Proteomes" id="UP000242662"/>
    </source>
</evidence>
<name>A0A1G6N119_9BACI</name>
<evidence type="ECO:0000256" key="2">
    <source>
        <dbReference type="ARBA" id="ARBA00022801"/>
    </source>
</evidence>
<dbReference type="PRINTS" id="PR00131">
    <property type="entry name" value="GLHYDRLASE1"/>
</dbReference>
<dbReference type="InterPro" id="IPR017853">
    <property type="entry name" value="GH"/>
</dbReference>
<accession>A0A1G6N119</accession>
<evidence type="ECO:0000256" key="4">
    <source>
        <dbReference type="PROSITE-ProRule" id="PRU10055"/>
    </source>
</evidence>
<dbReference type="InterPro" id="IPR018120">
    <property type="entry name" value="Glyco_hydro_1_AS"/>
</dbReference>
<feature type="active site" description="Nucleophile" evidence="4">
    <location>
        <position position="382"/>
    </location>
</feature>
<sequence length="483" mass="55243">MTFPANFLWGGATSANQIEGNYDVDGKGLSTADVVEYVKPEDRTNMEIPFPSSDEIKHALETESGRTFPKRFGIDFYHTYESDLALMKEMGFKTFRVSIAWARIFPTGVESEPNESGLKFYDRLFAEIRANGMEPLVTLSHYEMPLHLTLAYGGWLNRKLIDLFTHYAKTVFARYKDQVKYWLTFNEINSLLMAPYIGGGFTRDQVEDGKLLQAQYQAAHNQLVASAKATKACHEIVDGAKVGCMVIGMINYPQSTHPDDVFATHESMRNTFFFTDVHVRGKYPTYMKRFFRENKITIEKSPEDEEILQAGTVDFISLSYYMSGVAARQEVEGEHAAGNLLTGLKNPHLEESEWGWQIDPVGLRTLLNVFYERYEMPLFIVENGLGAVDHVTEDGRVHDSYRINYLQSHIEQMKEAIADGVDLWGYTTWGPIDLVSFSTSEMTKRYGFIYVDQDDYGRGSKKRLKKDSFYWYKQVIATNGEEL</sequence>
<dbReference type="GO" id="GO:0005829">
    <property type="term" value="C:cytosol"/>
    <property type="evidence" value="ECO:0007669"/>
    <property type="project" value="TreeGrafter"/>
</dbReference>
<evidence type="ECO:0000256" key="1">
    <source>
        <dbReference type="ARBA" id="ARBA00010838"/>
    </source>
</evidence>
<reference evidence="7" key="1">
    <citation type="submission" date="2016-09" db="EMBL/GenBank/DDBJ databases">
        <authorList>
            <person name="Varghese N."/>
            <person name="Submissions S."/>
        </authorList>
    </citation>
    <scope>NUCLEOTIDE SEQUENCE [LARGE SCALE GENOMIC DNA]</scope>
    <source>
        <strain evidence="7">25nlg</strain>
    </source>
</reference>
<dbReference type="PANTHER" id="PTHR10353">
    <property type="entry name" value="GLYCOSYL HYDROLASE"/>
    <property type="match status" value="1"/>
</dbReference>
<dbReference type="SUPFAM" id="SSF51445">
    <property type="entry name" value="(Trans)glycosidases"/>
    <property type="match status" value="1"/>
</dbReference>
<evidence type="ECO:0000256" key="3">
    <source>
        <dbReference type="ARBA" id="ARBA00023295"/>
    </source>
</evidence>
<dbReference type="STRING" id="1464122.SAMN05421737_11157"/>
<dbReference type="PROSITE" id="PS00572">
    <property type="entry name" value="GLYCOSYL_HYDROL_F1_1"/>
    <property type="match status" value="1"/>
</dbReference>
<dbReference type="GO" id="GO:0008422">
    <property type="term" value="F:beta-glucosidase activity"/>
    <property type="evidence" value="ECO:0007669"/>
    <property type="project" value="TreeGrafter"/>
</dbReference>
<dbReference type="OrthoDB" id="9765195at2"/>
<dbReference type="PANTHER" id="PTHR10353:SF122">
    <property type="entry name" value="6-PHOSPHO-BETA-GLUCOSIDASE ASCB-RELATED"/>
    <property type="match status" value="1"/>
</dbReference>
<dbReference type="EMBL" id="FMYM01000011">
    <property type="protein sequence ID" value="SDC61137.1"/>
    <property type="molecule type" value="Genomic_DNA"/>
</dbReference>
<dbReference type="GO" id="GO:0016052">
    <property type="term" value="P:carbohydrate catabolic process"/>
    <property type="evidence" value="ECO:0007669"/>
    <property type="project" value="TreeGrafter"/>
</dbReference>
<gene>
    <name evidence="6" type="ORF">SAMN05421737_11157</name>
</gene>
<dbReference type="FunFam" id="3.20.20.80:FF:000004">
    <property type="entry name" value="Beta-glucosidase 6-phospho-beta-glucosidase"/>
    <property type="match status" value="1"/>
</dbReference>
<evidence type="ECO:0000313" key="6">
    <source>
        <dbReference type="EMBL" id="SDC61137.1"/>
    </source>
</evidence>